<gene>
    <name evidence="3" type="ORF">ABT317_16320</name>
</gene>
<accession>A0ABV1W2W3</accession>
<comment type="caution">
    <text evidence="3">The sequence shown here is derived from an EMBL/GenBank/DDBJ whole genome shotgun (WGS) entry which is preliminary data.</text>
</comment>
<reference evidence="3 4" key="1">
    <citation type="submission" date="2024-06" db="EMBL/GenBank/DDBJ databases">
        <title>The Natural Products Discovery Center: Release of the First 8490 Sequenced Strains for Exploring Actinobacteria Biosynthetic Diversity.</title>
        <authorList>
            <person name="Kalkreuter E."/>
            <person name="Kautsar S.A."/>
            <person name="Yang D."/>
            <person name="Bader C.D."/>
            <person name="Teijaro C.N."/>
            <person name="Fluegel L."/>
            <person name="Davis C.M."/>
            <person name="Simpson J.R."/>
            <person name="Lauterbach L."/>
            <person name="Steele A.D."/>
            <person name="Gui C."/>
            <person name="Meng S."/>
            <person name="Li G."/>
            <person name="Viehrig K."/>
            <person name="Ye F."/>
            <person name="Su P."/>
            <person name="Kiefer A.F."/>
            <person name="Nichols A."/>
            <person name="Cepeda A.J."/>
            <person name="Yan W."/>
            <person name="Fan B."/>
            <person name="Jiang Y."/>
            <person name="Adhikari A."/>
            <person name="Zheng C.-J."/>
            <person name="Schuster L."/>
            <person name="Cowan T.M."/>
            <person name="Smanski M.J."/>
            <person name="Chevrette M.G."/>
            <person name="De Carvalho L.P.S."/>
            <person name="Shen B."/>
        </authorList>
    </citation>
    <scope>NUCLEOTIDE SEQUENCE [LARGE SCALE GENOMIC DNA]</scope>
    <source>
        <strain evidence="3 4">NPDC000634</strain>
    </source>
</reference>
<sequence>MGSVALGAVWAVAAWGDTGAGLVATATAPLVLGVLMPIALLVPINSRVAQRTRDSAPADRKQQIGRWDRFHHLRVGIIITAFVPLVVARRLTPLHGACGTARPPHKPPAPPHRAANPRAARRATAPSPPPRRAARTPADIEREQPLARCTTW</sequence>
<evidence type="ECO:0000313" key="4">
    <source>
        <dbReference type="Proteomes" id="UP001458415"/>
    </source>
</evidence>
<protein>
    <submittedName>
        <fullName evidence="3">DUF1772 domain-containing protein</fullName>
    </submittedName>
</protein>
<keyword evidence="2" id="KW-1133">Transmembrane helix</keyword>
<keyword evidence="2" id="KW-0812">Transmembrane</keyword>
<keyword evidence="4" id="KW-1185">Reference proteome</keyword>
<name>A0ABV1W2W3_9ACTN</name>
<organism evidence="3 4">
    <name type="scientific">Streptomyces carpinensis</name>
    <dbReference type="NCBI Taxonomy" id="66369"/>
    <lineage>
        <taxon>Bacteria</taxon>
        <taxon>Bacillati</taxon>
        <taxon>Actinomycetota</taxon>
        <taxon>Actinomycetes</taxon>
        <taxon>Kitasatosporales</taxon>
        <taxon>Streptomycetaceae</taxon>
        <taxon>Streptomyces</taxon>
    </lineage>
</organism>
<dbReference type="EMBL" id="JBEPCU010000245">
    <property type="protein sequence ID" value="MER6978531.1"/>
    <property type="molecule type" value="Genomic_DNA"/>
</dbReference>
<evidence type="ECO:0000313" key="3">
    <source>
        <dbReference type="EMBL" id="MER6978531.1"/>
    </source>
</evidence>
<proteinExistence type="predicted"/>
<dbReference type="InterPro" id="IPR013901">
    <property type="entry name" value="Anthrone_oxy"/>
</dbReference>
<dbReference type="Pfam" id="PF08592">
    <property type="entry name" value="Anthrone_oxy"/>
    <property type="match status" value="1"/>
</dbReference>
<evidence type="ECO:0000256" key="2">
    <source>
        <dbReference type="SAM" id="Phobius"/>
    </source>
</evidence>
<feature type="compositionally biased region" description="Low complexity" evidence="1">
    <location>
        <begin position="112"/>
        <end position="125"/>
    </location>
</feature>
<feature type="region of interest" description="Disordered" evidence="1">
    <location>
        <begin position="96"/>
        <end position="152"/>
    </location>
</feature>
<dbReference type="RefSeq" id="WP_341868714.1">
    <property type="nucleotide sequence ID" value="NZ_MUBM01000241.1"/>
</dbReference>
<keyword evidence="2" id="KW-0472">Membrane</keyword>
<evidence type="ECO:0000256" key="1">
    <source>
        <dbReference type="SAM" id="MobiDB-lite"/>
    </source>
</evidence>
<dbReference type="Proteomes" id="UP001458415">
    <property type="component" value="Unassembled WGS sequence"/>
</dbReference>
<feature type="transmembrane region" description="Helical" evidence="2">
    <location>
        <begin position="26"/>
        <end position="44"/>
    </location>
</feature>